<sequence length="78" mass="9071">ALTDHCYYEELGLSVPLNDFVYPVNQTDFCANVYCREDYVLMIKHCDRMQLAHGCYFTDNNYTLPYPQCCAQLVCENA</sequence>
<evidence type="ECO:0000259" key="3">
    <source>
        <dbReference type="SMART" id="SM01318"/>
    </source>
</evidence>
<reference evidence="4 5" key="1">
    <citation type="submission" date="2015-08" db="EMBL/GenBank/DDBJ databases">
        <title>Ancestral chromatin configuration constrains chromatin evolution on differentiating sex chromosomes in Drosophila.</title>
        <authorList>
            <person name="Zhou Q."/>
            <person name="Bachtrog D."/>
        </authorList>
    </citation>
    <scope>NUCLEOTIDE SEQUENCE [LARGE SCALE GENOMIC DNA]</scope>
    <source>
        <tissue evidence="4">Whole larvae</tissue>
    </source>
</reference>
<dbReference type="SMART" id="SM01318">
    <property type="entry name" value="SVWC"/>
    <property type="match status" value="1"/>
</dbReference>
<feature type="domain" description="Single" evidence="3">
    <location>
        <begin position="6"/>
        <end position="75"/>
    </location>
</feature>
<keyword evidence="2" id="KW-0964">Secreted</keyword>
<dbReference type="GO" id="GO:0005576">
    <property type="term" value="C:extracellular region"/>
    <property type="evidence" value="ECO:0007669"/>
    <property type="project" value="UniProtKB-SubCell"/>
</dbReference>
<dbReference type="InterPro" id="IPR029277">
    <property type="entry name" value="SVWC_dom"/>
</dbReference>
<dbReference type="EMBL" id="CP012528">
    <property type="protein sequence ID" value="ALC48969.1"/>
    <property type="molecule type" value="Genomic_DNA"/>
</dbReference>
<name>A0A0M3QZ92_DROBS</name>
<organism evidence="4 5">
    <name type="scientific">Drosophila busckii</name>
    <name type="common">Fruit fly</name>
    <dbReference type="NCBI Taxonomy" id="30019"/>
    <lineage>
        <taxon>Eukaryota</taxon>
        <taxon>Metazoa</taxon>
        <taxon>Ecdysozoa</taxon>
        <taxon>Arthropoda</taxon>
        <taxon>Hexapoda</taxon>
        <taxon>Insecta</taxon>
        <taxon>Pterygota</taxon>
        <taxon>Neoptera</taxon>
        <taxon>Endopterygota</taxon>
        <taxon>Diptera</taxon>
        <taxon>Brachycera</taxon>
        <taxon>Muscomorpha</taxon>
        <taxon>Ephydroidea</taxon>
        <taxon>Drosophilidae</taxon>
        <taxon>Drosophila</taxon>
    </lineage>
</organism>
<dbReference type="AlphaFoldDB" id="A0A0M3QZ92"/>
<feature type="non-terminal residue" evidence="4">
    <location>
        <position position="1"/>
    </location>
</feature>
<dbReference type="Pfam" id="PF15430">
    <property type="entry name" value="SVWC"/>
    <property type="match status" value="1"/>
</dbReference>
<evidence type="ECO:0000313" key="5">
    <source>
        <dbReference type="Proteomes" id="UP000494163"/>
    </source>
</evidence>
<comment type="subcellular location">
    <subcellularLocation>
        <location evidence="1">Secreted</location>
    </subcellularLocation>
</comment>
<protein>
    <submittedName>
        <fullName evidence="4">CG15199</fullName>
    </submittedName>
</protein>
<dbReference type="OrthoDB" id="7390288at2759"/>
<dbReference type="Proteomes" id="UP000494163">
    <property type="component" value="Chromosome X"/>
</dbReference>
<accession>A0A0M3QZ92</accession>
<evidence type="ECO:0000256" key="2">
    <source>
        <dbReference type="ARBA" id="ARBA00022525"/>
    </source>
</evidence>
<evidence type="ECO:0000313" key="4">
    <source>
        <dbReference type="EMBL" id="ALC48969.1"/>
    </source>
</evidence>
<proteinExistence type="predicted"/>
<gene>
    <name evidence="4" type="ORF">Dbus_chrXg825</name>
</gene>
<evidence type="ECO:0000256" key="1">
    <source>
        <dbReference type="ARBA" id="ARBA00004613"/>
    </source>
</evidence>
<keyword evidence="5" id="KW-1185">Reference proteome</keyword>